<dbReference type="KEGG" id="sck:SCITRI_001524"/>
<evidence type="ECO:0000313" key="2">
    <source>
        <dbReference type="Proteomes" id="UP000464735"/>
    </source>
</evidence>
<protein>
    <submittedName>
        <fullName evidence="1">Uncharacterized protein</fullName>
    </submittedName>
</protein>
<dbReference type="AlphaFoldDB" id="A0AAJ4JYT2"/>
<name>A0AAJ4JYT2_SPICI</name>
<evidence type="ECO:0000313" key="1">
    <source>
        <dbReference type="EMBL" id="QIA69462.1"/>
    </source>
</evidence>
<organism evidence="1 2">
    <name type="scientific">Spiroplasma citri</name>
    <dbReference type="NCBI Taxonomy" id="2133"/>
    <lineage>
        <taxon>Bacteria</taxon>
        <taxon>Bacillati</taxon>
        <taxon>Mycoplasmatota</taxon>
        <taxon>Mollicutes</taxon>
        <taxon>Entomoplasmatales</taxon>
        <taxon>Spiroplasmataceae</taxon>
        <taxon>Spiroplasma</taxon>
    </lineage>
</organism>
<proteinExistence type="predicted"/>
<sequence length="213" mass="25983">MLKIKILFFKRRKKVNKRHLGNKVVFNQTYILIYGRIIEIEEDTKYELQATSGNLIKKIIFNINLRTKKNEIKILTNKLLNESNLSWEDIKNEEWSYDIELFTYQLQNNTIYNIKENQKYWEDLKPHTKLNNDLNNNFNNIEETMNKIIITNNALHSEWDKTSNKLEKNIYKREVKNGIYIYNIWQYRRLFNRPRPSNILWFFIKKPNNSLLC</sequence>
<dbReference type="RefSeq" id="WP_147077592.1">
    <property type="nucleotide sequence ID" value="NZ_CP013197.1"/>
</dbReference>
<reference evidence="1 2" key="1">
    <citation type="submission" date="2019-11" db="EMBL/GenBank/DDBJ databases">
        <title>Whole genome sequencing and comparative genomics analyses of five strains of Spiroplasma citri.</title>
        <authorList>
            <person name="Yokomi R."/>
            <person name="Chen J."/>
            <person name="Rattner R."/>
            <person name="Vidalakis G."/>
        </authorList>
    </citation>
    <scope>NUCLEOTIDE SEQUENCE [LARGE SCALE GENOMIC DNA]</scope>
    <source>
        <strain evidence="1 2">BR12</strain>
    </source>
</reference>
<dbReference type="GeneID" id="54239353"/>
<gene>
    <name evidence="1" type="ORF">GL298_08265</name>
</gene>
<accession>A0AAJ4JYT2</accession>
<dbReference type="Proteomes" id="UP000464735">
    <property type="component" value="Chromosome"/>
</dbReference>
<dbReference type="EMBL" id="CP046368">
    <property type="protein sequence ID" value="QIA69462.1"/>
    <property type="molecule type" value="Genomic_DNA"/>
</dbReference>